<evidence type="ECO:0000313" key="2">
    <source>
        <dbReference type="EMBL" id="MBE9396816.1"/>
    </source>
</evidence>
<feature type="coiled-coil region" evidence="1">
    <location>
        <begin position="251"/>
        <end position="278"/>
    </location>
</feature>
<organism evidence="2 3">
    <name type="scientific">Pontibacterium sinense</name>
    <dbReference type="NCBI Taxonomy" id="2781979"/>
    <lineage>
        <taxon>Bacteria</taxon>
        <taxon>Pseudomonadati</taxon>
        <taxon>Pseudomonadota</taxon>
        <taxon>Gammaproteobacteria</taxon>
        <taxon>Oceanospirillales</taxon>
        <taxon>Oceanospirillaceae</taxon>
        <taxon>Pontibacterium</taxon>
    </lineage>
</organism>
<proteinExistence type="predicted"/>
<dbReference type="AlphaFoldDB" id="A0A8J7FBT6"/>
<evidence type="ECO:0000313" key="3">
    <source>
        <dbReference type="Proteomes" id="UP000640333"/>
    </source>
</evidence>
<reference evidence="2" key="1">
    <citation type="submission" date="2020-10" db="EMBL/GenBank/DDBJ databases">
        <title>Bacterium isolated from coastal waters sediment.</title>
        <authorList>
            <person name="Chen R.-J."/>
            <person name="Lu D.-C."/>
            <person name="Zhu K.-L."/>
            <person name="Du Z.-J."/>
        </authorList>
    </citation>
    <scope>NUCLEOTIDE SEQUENCE</scope>
    <source>
        <strain evidence="2">N1Y112</strain>
    </source>
</reference>
<gene>
    <name evidence="2" type="ORF">IOQ59_06010</name>
</gene>
<dbReference type="Proteomes" id="UP000640333">
    <property type="component" value="Unassembled WGS sequence"/>
</dbReference>
<name>A0A8J7FBT6_9GAMM</name>
<keyword evidence="3" id="KW-1185">Reference proteome</keyword>
<protein>
    <recommendedName>
        <fullName evidence="4">DUF2357 domain-containing protein</fullName>
    </recommendedName>
</protein>
<dbReference type="RefSeq" id="WP_193952368.1">
    <property type="nucleotide sequence ID" value="NZ_JADEYS010000004.1"/>
</dbReference>
<keyword evidence="1" id="KW-0175">Coiled coil</keyword>
<comment type="caution">
    <text evidence="2">The sequence shown here is derived from an EMBL/GenBank/DDBJ whole genome shotgun (WGS) entry which is preliminary data.</text>
</comment>
<sequence length="616" mass="70097">MLFDRLTQQKISERDVPSPFIAARYKLLANNRINDHTELASGSILAEDGSERVTLEDCSFACSMNEGDKDQQNVELALLQISELIDFEGRHFPSPLLPSRLFNEKGVLNELEVLLGNVIDRGHLHEISCRPRFDMRYDEMVLPVSRAKRLAHTAERHLAAHSECWQRRTLTGIQPRKIMGMVSEDEFHLYENRVYVRLLDRLEQFLARRIQEIEALTKNLTDALRLEGSDQINYRLSRKLYSIWGETFTNDGAALEALDSLEKTLKQLQKQHQSIRGLIQQKFYRLIPKSAQVAGQVEQTNILSHDQHYRHLPKIWNTLRKENHNDNLTPEETLEANVRKQAAYFDYCGSVVFRALKELGYNIVQSSDSSFDLTRLSNLLRVSSDGSHWEVTSEKTGACIRLVPIVSWVSEGLRSYTKGSDLSIPCCLYSDHAVPHPSAWIDGADDGPLVLSPLDFYVEERVVSLFSVWLLKQTAQKYGQEIDLIPKSVMKMMADSSAFEYLSSKSCRLVSLPSCEELGKIGSQLKTENASLSLAVLNTSVDIIKELEQCPCCQRRGSFTQRDDRCFIGQCDNIDCKLEWEASLDGSRRILSFKMTDQTDVSFCVNGRWSASIGLD</sequence>
<evidence type="ECO:0008006" key="4">
    <source>
        <dbReference type="Google" id="ProtNLM"/>
    </source>
</evidence>
<evidence type="ECO:0000256" key="1">
    <source>
        <dbReference type="SAM" id="Coils"/>
    </source>
</evidence>
<dbReference type="EMBL" id="JADEYS010000004">
    <property type="protein sequence ID" value="MBE9396816.1"/>
    <property type="molecule type" value="Genomic_DNA"/>
</dbReference>
<accession>A0A8J7FBT6</accession>